<protein>
    <recommendedName>
        <fullName evidence="2">Transcription regulator PadR N-terminal domain-containing protein</fullName>
    </recommendedName>
</protein>
<feature type="compositionally biased region" description="Polar residues" evidence="1">
    <location>
        <begin position="88"/>
        <end position="104"/>
    </location>
</feature>
<evidence type="ECO:0000313" key="4">
    <source>
        <dbReference type="Proteomes" id="UP000619260"/>
    </source>
</evidence>
<dbReference type="Pfam" id="PF03551">
    <property type="entry name" value="PadR"/>
    <property type="match status" value="1"/>
</dbReference>
<comment type="caution">
    <text evidence="3">The sequence shown here is derived from an EMBL/GenBank/DDBJ whole genome shotgun (WGS) entry which is preliminary data.</text>
</comment>
<name>A0A8J4DU83_9ACTN</name>
<dbReference type="InterPro" id="IPR036390">
    <property type="entry name" value="WH_DNA-bd_sf"/>
</dbReference>
<organism evidence="3 4">
    <name type="scientific">Virgisporangium aliadipatigenens</name>
    <dbReference type="NCBI Taxonomy" id="741659"/>
    <lineage>
        <taxon>Bacteria</taxon>
        <taxon>Bacillati</taxon>
        <taxon>Actinomycetota</taxon>
        <taxon>Actinomycetes</taxon>
        <taxon>Micromonosporales</taxon>
        <taxon>Micromonosporaceae</taxon>
        <taxon>Virgisporangium</taxon>
    </lineage>
</organism>
<dbReference type="InterPro" id="IPR005149">
    <property type="entry name" value="Tscrpt_reg_PadR_N"/>
</dbReference>
<dbReference type="AlphaFoldDB" id="A0A8J4DU83"/>
<dbReference type="PANTHER" id="PTHR43252">
    <property type="entry name" value="TRANSCRIPTIONAL REGULATOR YQJI"/>
    <property type="match status" value="1"/>
</dbReference>
<keyword evidence="4" id="KW-1185">Reference proteome</keyword>
<dbReference type="InterPro" id="IPR036388">
    <property type="entry name" value="WH-like_DNA-bd_sf"/>
</dbReference>
<evidence type="ECO:0000313" key="3">
    <source>
        <dbReference type="EMBL" id="GIJ49798.1"/>
    </source>
</evidence>
<evidence type="ECO:0000256" key="1">
    <source>
        <dbReference type="SAM" id="MobiDB-lite"/>
    </source>
</evidence>
<dbReference type="Proteomes" id="UP000619260">
    <property type="component" value="Unassembled WGS sequence"/>
</dbReference>
<feature type="region of interest" description="Disordered" evidence="1">
    <location>
        <begin position="84"/>
        <end position="104"/>
    </location>
</feature>
<sequence length="104" mass="11837">MRRTTATMKVLTLLAKAGVEDRLWGRRICQLTNLGPGSVYPILERLEREGFVRGYRETEAPSGRPRRRYYELTRDGRLELAEAHATSVRATNGARRSTSFGWAP</sequence>
<proteinExistence type="predicted"/>
<dbReference type="SUPFAM" id="SSF46785">
    <property type="entry name" value="Winged helix' DNA-binding domain"/>
    <property type="match status" value="1"/>
</dbReference>
<dbReference type="Gene3D" id="1.10.10.10">
    <property type="entry name" value="Winged helix-like DNA-binding domain superfamily/Winged helix DNA-binding domain"/>
    <property type="match status" value="1"/>
</dbReference>
<gene>
    <name evidence="3" type="ORF">Val02_66840</name>
</gene>
<dbReference type="EMBL" id="BOPF01000030">
    <property type="protein sequence ID" value="GIJ49798.1"/>
    <property type="molecule type" value="Genomic_DNA"/>
</dbReference>
<feature type="domain" description="Transcription regulator PadR N-terminal" evidence="2">
    <location>
        <begin position="31"/>
        <end position="82"/>
    </location>
</feature>
<accession>A0A8J4DU83</accession>
<reference evidence="3" key="1">
    <citation type="submission" date="2021-01" db="EMBL/GenBank/DDBJ databases">
        <title>Whole genome shotgun sequence of Virgisporangium aliadipatigenens NBRC 105644.</title>
        <authorList>
            <person name="Komaki H."/>
            <person name="Tamura T."/>
        </authorList>
    </citation>
    <scope>NUCLEOTIDE SEQUENCE</scope>
    <source>
        <strain evidence="3">NBRC 105644</strain>
    </source>
</reference>
<dbReference type="PANTHER" id="PTHR43252:SF7">
    <property type="entry name" value="TRANSCRIPTIONAL REGULATOR YQJI"/>
    <property type="match status" value="1"/>
</dbReference>
<evidence type="ECO:0000259" key="2">
    <source>
        <dbReference type="Pfam" id="PF03551"/>
    </source>
</evidence>